<dbReference type="Proteomes" id="UP000271031">
    <property type="component" value="Unassembled WGS sequence"/>
</dbReference>
<dbReference type="PANTHER" id="PTHR32309">
    <property type="entry name" value="TYROSINE-PROTEIN KINASE"/>
    <property type="match status" value="1"/>
</dbReference>
<sequence>MATGELDGSQTDKMSRVSFTPSNIISIVGGIGGFMEIQLADVRRTIRQYLGRILILVVLAVSAAGVLSFYVLKPQYEATVTLLVKKQNTGSQIAYDDLIASEKLVKTYGEIMKSRLVMAEVIETLKLPLTNEQLSKQIQIKADNESLITSVSVRDEDLARAVAIANEFGKVSMQKWNAIMEMNSVTIIDEAKQDQNAQPVYPRPYLNMGLAFVLSLLAGIGIALLRDYFDKTLKTEEEVEELFAIPVLGVIPHIKEQ</sequence>
<dbReference type="EMBL" id="RHHQ01000012">
    <property type="protein sequence ID" value="RNB87363.1"/>
    <property type="molecule type" value="Genomic_DNA"/>
</dbReference>
<dbReference type="OrthoDB" id="2360475at2"/>
<dbReference type="InterPro" id="IPR032807">
    <property type="entry name" value="GNVR"/>
</dbReference>
<dbReference type="RefSeq" id="WP_122919061.1">
    <property type="nucleotide sequence ID" value="NZ_RHHQ01000012.1"/>
</dbReference>
<organism evidence="10 11">
    <name type="scientific">Brevibacillus fluminis</name>
    <dbReference type="NCBI Taxonomy" id="511487"/>
    <lineage>
        <taxon>Bacteria</taxon>
        <taxon>Bacillati</taxon>
        <taxon>Bacillota</taxon>
        <taxon>Bacilli</taxon>
        <taxon>Bacillales</taxon>
        <taxon>Paenibacillaceae</taxon>
        <taxon>Brevibacillus</taxon>
    </lineage>
</organism>
<accession>A0A3M8DH06</accession>
<evidence type="ECO:0000259" key="8">
    <source>
        <dbReference type="Pfam" id="PF02706"/>
    </source>
</evidence>
<keyword evidence="4 7" id="KW-0812">Transmembrane</keyword>
<dbReference type="Pfam" id="PF13807">
    <property type="entry name" value="GNVR"/>
    <property type="match status" value="1"/>
</dbReference>
<dbReference type="GO" id="GO:0004713">
    <property type="term" value="F:protein tyrosine kinase activity"/>
    <property type="evidence" value="ECO:0007669"/>
    <property type="project" value="TreeGrafter"/>
</dbReference>
<feature type="domain" description="Tyrosine-protein kinase G-rich" evidence="9">
    <location>
        <begin position="174"/>
        <end position="227"/>
    </location>
</feature>
<dbReference type="AlphaFoldDB" id="A0A3M8DH06"/>
<feature type="domain" description="Polysaccharide chain length determinant N-terminal" evidence="8">
    <location>
        <begin position="36"/>
        <end position="124"/>
    </location>
</feature>
<feature type="transmembrane region" description="Helical" evidence="7">
    <location>
        <begin position="49"/>
        <end position="72"/>
    </location>
</feature>
<evidence type="ECO:0000256" key="6">
    <source>
        <dbReference type="ARBA" id="ARBA00023136"/>
    </source>
</evidence>
<dbReference type="GO" id="GO:0005886">
    <property type="term" value="C:plasma membrane"/>
    <property type="evidence" value="ECO:0007669"/>
    <property type="project" value="UniProtKB-SubCell"/>
</dbReference>
<keyword evidence="11" id="KW-1185">Reference proteome</keyword>
<gene>
    <name evidence="10" type="ORF">EDM56_17015</name>
</gene>
<evidence type="ECO:0000256" key="4">
    <source>
        <dbReference type="ARBA" id="ARBA00022692"/>
    </source>
</evidence>
<dbReference type="PANTHER" id="PTHR32309:SF13">
    <property type="entry name" value="FERRIC ENTEROBACTIN TRANSPORT PROTEIN FEPE"/>
    <property type="match status" value="1"/>
</dbReference>
<comment type="similarity">
    <text evidence="2">Belongs to the CpsC/CapA family.</text>
</comment>
<proteinExistence type="inferred from homology"/>
<protein>
    <recommendedName>
        <fullName evidence="12">Capsular biosynthesis protein</fullName>
    </recommendedName>
</protein>
<evidence type="ECO:0000313" key="10">
    <source>
        <dbReference type="EMBL" id="RNB87363.1"/>
    </source>
</evidence>
<name>A0A3M8DH06_9BACL</name>
<feature type="transmembrane region" description="Helical" evidence="7">
    <location>
        <begin position="205"/>
        <end position="225"/>
    </location>
</feature>
<dbReference type="Pfam" id="PF02706">
    <property type="entry name" value="Wzz"/>
    <property type="match status" value="1"/>
</dbReference>
<feature type="transmembrane region" description="Helical" evidence="7">
    <location>
        <begin position="20"/>
        <end position="37"/>
    </location>
</feature>
<evidence type="ECO:0000256" key="7">
    <source>
        <dbReference type="SAM" id="Phobius"/>
    </source>
</evidence>
<reference evidence="10 11" key="1">
    <citation type="submission" date="2018-10" db="EMBL/GenBank/DDBJ databases">
        <title>Phylogenomics of Brevibacillus.</title>
        <authorList>
            <person name="Dunlap C."/>
        </authorList>
    </citation>
    <scope>NUCLEOTIDE SEQUENCE [LARGE SCALE GENOMIC DNA]</scope>
    <source>
        <strain evidence="10 11">JCM 15716</strain>
    </source>
</reference>
<evidence type="ECO:0000313" key="11">
    <source>
        <dbReference type="Proteomes" id="UP000271031"/>
    </source>
</evidence>
<comment type="caution">
    <text evidence="10">The sequence shown here is derived from an EMBL/GenBank/DDBJ whole genome shotgun (WGS) entry which is preliminary data.</text>
</comment>
<evidence type="ECO:0000256" key="3">
    <source>
        <dbReference type="ARBA" id="ARBA00022475"/>
    </source>
</evidence>
<evidence type="ECO:0000256" key="2">
    <source>
        <dbReference type="ARBA" id="ARBA00006683"/>
    </source>
</evidence>
<keyword evidence="3" id="KW-1003">Cell membrane</keyword>
<dbReference type="InterPro" id="IPR050445">
    <property type="entry name" value="Bact_polysacc_biosynth/exp"/>
</dbReference>
<dbReference type="InterPro" id="IPR003856">
    <property type="entry name" value="LPS_length_determ_N"/>
</dbReference>
<evidence type="ECO:0000256" key="5">
    <source>
        <dbReference type="ARBA" id="ARBA00022989"/>
    </source>
</evidence>
<evidence type="ECO:0000256" key="1">
    <source>
        <dbReference type="ARBA" id="ARBA00004651"/>
    </source>
</evidence>
<evidence type="ECO:0000259" key="9">
    <source>
        <dbReference type="Pfam" id="PF13807"/>
    </source>
</evidence>
<keyword evidence="5 7" id="KW-1133">Transmembrane helix</keyword>
<keyword evidence="6 7" id="KW-0472">Membrane</keyword>
<comment type="subcellular location">
    <subcellularLocation>
        <location evidence="1">Cell membrane</location>
        <topology evidence="1">Multi-pass membrane protein</topology>
    </subcellularLocation>
</comment>
<evidence type="ECO:0008006" key="12">
    <source>
        <dbReference type="Google" id="ProtNLM"/>
    </source>
</evidence>